<feature type="transmembrane region" description="Helical" evidence="6">
    <location>
        <begin position="398"/>
        <end position="421"/>
    </location>
</feature>
<organism evidence="8 9">
    <name type="scientific">[Clostridium] citroniae WAL-19142</name>
    <dbReference type="NCBI Taxonomy" id="742734"/>
    <lineage>
        <taxon>Bacteria</taxon>
        <taxon>Bacillati</taxon>
        <taxon>Bacillota</taxon>
        <taxon>Clostridia</taxon>
        <taxon>Lachnospirales</taxon>
        <taxon>Lachnospiraceae</taxon>
        <taxon>Enterocloster</taxon>
    </lineage>
</organism>
<protein>
    <recommendedName>
        <fullName evidence="7">Citrate transporter-like domain-containing protein</fullName>
    </recommendedName>
</protein>
<evidence type="ECO:0000313" key="9">
    <source>
        <dbReference type="Proteomes" id="UP000037392"/>
    </source>
</evidence>
<keyword evidence="3 6" id="KW-0812">Transmembrane</keyword>
<feature type="transmembrane region" description="Helical" evidence="6">
    <location>
        <begin position="307"/>
        <end position="333"/>
    </location>
</feature>
<evidence type="ECO:0000313" key="8">
    <source>
        <dbReference type="EMBL" id="KMW16527.1"/>
    </source>
</evidence>
<comment type="caution">
    <text evidence="8">The sequence shown here is derived from an EMBL/GenBank/DDBJ whole genome shotgun (WGS) entry which is preliminary data.</text>
</comment>
<dbReference type="RefSeq" id="WP_007863532.1">
    <property type="nucleotide sequence ID" value="NZ_KQ235881.1"/>
</dbReference>
<feature type="transmembrane region" description="Helical" evidence="6">
    <location>
        <begin position="172"/>
        <end position="196"/>
    </location>
</feature>
<reference evidence="8 9" key="1">
    <citation type="submission" date="2011-04" db="EMBL/GenBank/DDBJ databases">
        <title>The Genome Sequence of Clostridium citroniae WAL-19142.</title>
        <authorList>
            <consortium name="The Broad Institute Genome Sequencing Platform"/>
            <person name="Earl A."/>
            <person name="Ward D."/>
            <person name="Feldgarden M."/>
            <person name="Gevers D."/>
            <person name="Warren Y.A."/>
            <person name="Tyrrell K.L."/>
            <person name="Citron D.M."/>
            <person name="Goldstein E.J."/>
            <person name="Daigneault M."/>
            <person name="Allen-Vercoe E."/>
            <person name="Young S.K."/>
            <person name="Zeng Q."/>
            <person name="Gargeya S."/>
            <person name="Fitzgerald M."/>
            <person name="Haas B."/>
            <person name="Abouelleil A."/>
            <person name="Alvarado L."/>
            <person name="Arachchi H.M."/>
            <person name="Berlin A."/>
            <person name="Brown A."/>
            <person name="Chapman S.B."/>
            <person name="Chen Z."/>
            <person name="Dunbar C."/>
            <person name="Freedman E."/>
            <person name="Gearin G."/>
            <person name="Gellesch M."/>
            <person name="Goldberg J."/>
            <person name="Griggs A."/>
            <person name="Gujja S."/>
            <person name="Heilman E.R."/>
            <person name="Heiman D."/>
            <person name="Howarth C."/>
            <person name="Larson L."/>
            <person name="Lui A."/>
            <person name="MacDonald P.J."/>
            <person name="Mehta T."/>
            <person name="Montmayeur A."/>
            <person name="Murphy C."/>
            <person name="Neiman D."/>
            <person name="Pearson M."/>
            <person name="Priest M."/>
            <person name="Roberts A."/>
            <person name="Saif S."/>
            <person name="Shea T."/>
            <person name="Shenoy N."/>
            <person name="Sisk P."/>
            <person name="Stolte C."/>
            <person name="Sykes S."/>
            <person name="White J."/>
            <person name="Yandava C."/>
            <person name="Wortman J."/>
            <person name="Nusbaum C."/>
            <person name="Birren B."/>
        </authorList>
    </citation>
    <scope>NUCLEOTIDE SEQUENCE [LARGE SCALE GENOMIC DNA]</scope>
    <source>
        <strain evidence="8 9">WAL-19142</strain>
    </source>
</reference>
<feature type="transmembrane region" description="Helical" evidence="6">
    <location>
        <begin position="92"/>
        <end position="125"/>
    </location>
</feature>
<keyword evidence="2" id="KW-0813">Transport</keyword>
<dbReference type="InterPro" id="IPR004680">
    <property type="entry name" value="Cit_transptr-like_dom"/>
</dbReference>
<proteinExistence type="predicted"/>
<dbReference type="GO" id="GO:0055085">
    <property type="term" value="P:transmembrane transport"/>
    <property type="evidence" value="ECO:0007669"/>
    <property type="project" value="InterPro"/>
</dbReference>
<dbReference type="GO" id="GO:0016020">
    <property type="term" value="C:membrane"/>
    <property type="evidence" value="ECO:0007669"/>
    <property type="project" value="UniProtKB-SubCell"/>
</dbReference>
<feature type="domain" description="Citrate transporter-like" evidence="7">
    <location>
        <begin position="17"/>
        <end position="356"/>
    </location>
</feature>
<evidence type="ECO:0000256" key="5">
    <source>
        <dbReference type="ARBA" id="ARBA00023136"/>
    </source>
</evidence>
<dbReference type="OrthoDB" id="2814158at2"/>
<keyword evidence="4 6" id="KW-1133">Transmembrane helix</keyword>
<feature type="transmembrane region" description="Helical" evidence="6">
    <location>
        <begin position="353"/>
        <end position="377"/>
    </location>
</feature>
<dbReference type="GeneID" id="93161609"/>
<gene>
    <name evidence="8" type="ORF">HMPREF9470_04027</name>
</gene>
<dbReference type="PATRIC" id="fig|742734.4.peg.4314"/>
<evidence type="ECO:0000259" key="7">
    <source>
        <dbReference type="Pfam" id="PF03600"/>
    </source>
</evidence>
<keyword evidence="5 6" id="KW-0472">Membrane</keyword>
<sequence>MMDIGLTALLLLLLVVVLGFWRKVNVGLLAIAGAAVLGYASGQFSGKQIIGGFSASLFMTLLGVTLFFGIIQENGCIEFVMRRMVGVFGKQIWMAPVLVFAMGFIVAAIGPGCVPAMAFAAAMAVPLAHETGYHPVMLLVIGNLGTYSGRFSPITPEGILIRSLLEEQGLSISITSLILNTLIGNLVLFLIVFAAYKGFRVKASDGIKIECEKEKMRADQVIALISVAVMILLVIFVNMDVGLASFLVSAVLILLRIGDEKKAVGSVPWNTLLLVCGVGVLMNLVISTGGIDMLANSMSSIMTSGTAAGIMGVVSAVMSWFSSAIGVVFPTLIPTVGTIVNNVGGGVQTAEMVSVIALFASVAGLSPASTGGAIIMGACGADEEFNRRYPGDKLFAQLLAWAFITIGVLAVMAFAGVFGWFG</sequence>
<evidence type="ECO:0000256" key="6">
    <source>
        <dbReference type="SAM" id="Phobius"/>
    </source>
</evidence>
<evidence type="ECO:0000256" key="3">
    <source>
        <dbReference type="ARBA" id="ARBA00022692"/>
    </source>
</evidence>
<dbReference type="EMBL" id="ADLK01000029">
    <property type="protein sequence ID" value="KMW16527.1"/>
    <property type="molecule type" value="Genomic_DNA"/>
</dbReference>
<feature type="transmembrane region" description="Helical" evidence="6">
    <location>
        <begin position="222"/>
        <end position="255"/>
    </location>
</feature>
<name>A0A0J9BU67_9FIRM</name>
<dbReference type="AlphaFoldDB" id="A0A0J9BU67"/>
<accession>A0A0J9BU67</accession>
<dbReference type="Pfam" id="PF03600">
    <property type="entry name" value="CitMHS"/>
    <property type="match status" value="1"/>
</dbReference>
<evidence type="ECO:0000256" key="4">
    <source>
        <dbReference type="ARBA" id="ARBA00022989"/>
    </source>
</evidence>
<comment type="subcellular location">
    <subcellularLocation>
        <location evidence="1">Membrane</location>
        <topology evidence="1">Multi-pass membrane protein</topology>
    </subcellularLocation>
</comment>
<dbReference type="Proteomes" id="UP000037392">
    <property type="component" value="Unassembled WGS sequence"/>
</dbReference>
<evidence type="ECO:0000256" key="2">
    <source>
        <dbReference type="ARBA" id="ARBA00022448"/>
    </source>
</evidence>
<feature type="transmembrane region" description="Helical" evidence="6">
    <location>
        <begin position="49"/>
        <end position="71"/>
    </location>
</feature>
<evidence type="ECO:0000256" key="1">
    <source>
        <dbReference type="ARBA" id="ARBA00004141"/>
    </source>
</evidence>
<feature type="transmembrane region" description="Helical" evidence="6">
    <location>
        <begin position="267"/>
        <end position="286"/>
    </location>
</feature>